<evidence type="ECO:0000313" key="4">
    <source>
        <dbReference type="Proteomes" id="UP000823046"/>
    </source>
</evidence>
<evidence type="ECO:0000256" key="1">
    <source>
        <dbReference type="SAM" id="Coils"/>
    </source>
</evidence>
<feature type="region of interest" description="Disordered" evidence="2">
    <location>
        <begin position="41"/>
        <end position="91"/>
    </location>
</feature>
<keyword evidence="4" id="KW-1185">Reference proteome</keyword>
<proteinExistence type="predicted"/>
<dbReference type="PANTHER" id="PTHR34689:SF1">
    <property type="entry name" value="NUCLEIC ACID-BINDING PROTEIN"/>
    <property type="match status" value="1"/>
</dbReference>
<keyword evidence="1" id="KW-0175">Coiled coil</keyword>
<feature type="compositionally biased region" description="Basic residues" evidence="2">
    <location>
        <begin position="78"/>
        <end position="88"/>
    </location>
</feature>
<feature type="compositionally biased region" description="Basic and acidic residues" evidence="2">
    <location>
        <begin position="15"/>
        <end position="24"/>
    </location>
</feature>
<feature type="coiled-coil region" evidence="1">
    <location>
        <begin position="188"/>
        <end position="225"/>
    </location>
</feature>
<name>A0ABQ7JA49_9APIC</name>
<organism evidence="3 4">
    <name type="scientific">Cardiosporidium cionae</name>
    <dbReference type="NCBI Taxonomy" id="476202"/>
    <lineage>
        <taxon>Eukaryota</taxon>
        <taxon>Sar</taxon>
        <taxon>Alveolata</taxon>
        <taxon>Apicomplexa</taxon>
        <taxon>Aconoidasida</taxon>
        <taxon>Nephromycida</taxon>
        <taxon>Cardiosporidium</taxon>
    </lineage>
</organism>
<comment type="caution">
    <text evidence="3">The sequence shown here is derived from an EMBL/GenBank/DDBJ whole genome shotgun (WGS) entry which is preliminary data.</text>
</comment>
<evidence type="ECO:0000256" key="2">
    <source>
        <dbReference type="SAM" id="MobiDB-lite"/>
    </source>
</evidence>
<protein>
    <submittedName>
        <fullName evidence="3">Uncharacterized protein</fullName>
    </submittedName>
</protein>
<feature type="region of interest" description="Disordered" evidence="2">
    <location>
        <begin position="1"/>
        <end position="24"/>
    </location>
</feature>
<feature type="compositionally biased region" description="Basic residues" evidence="2">
    <location>
        <begin position="49"/>
        <end position="66"/>
    </location>
</feature>
<dbReference type="PANTHER" id="PTHR34689">
    <property type="entry name" value="NUCLEIC ACID-BINDING PROTEIN"/>
    <property type="match status" value="1"/>
</dbReference>
<dbReference type="Proteomes" id="UP000823046">
    <property type="component" value="Unassembled WGS sequence"/>
</dbReference>
<reference evidence="3 4" key="1">
    <citation type="journal article" date="2020" name="bioRxiv">
        <title>Metabolic contributions of an alphaproteobacterial endosymbiont in the apicomplexan Cardiosporidium cionae.</title>
        <authorList>
            <person name="Hunter E.S."/>
            <person name="Paight C.J."/>
            <person name="Lane C.E."/>
        </authorList>
    </citation>
    <scope>NUCLEOTIDE SEQUENCE [LARGE SCALE GENOMIC DNA]</scope>
    <source>
        <strain evidence="3">ESH_2018</strain>
    </source>
</reference>
<gene>
    <name evidence="3" type="ORF">IE077_002761</name>
</gene>
<accession>A0ABQ7JA49</accession>
<evidence type="ECO:0000313" key="3">
    <source>
        <dbReference type="EMBL" id="KAF8820830.1"/>
    </source>
</evidence>
<dbReference type="EMBL" id="JADAQX010000291">
    <property type="protein sequence ID" value="KAF8820830.1"/>
    <property type="molecule type" value="Genomic_DNA"/>
</dbReference>
<sequence length="255" mass="30726">MPASSHFRSCQGKHLSGDRSLDREKSALSCDVKFESIDEQFPQAPRCSSHIRKRNQKKDRLKKKQSKGVSSFADTHKKSSKKKSKKKRKDDWISGVATKKWGKYGQIQECDIWRKRQEFHLWLMEVKNKSIEELPHWEEKQLFKDFMEDFNTVTLPHKKYYDLEKWEQRIERKSHKVQSPAFLDDESRRRHEIKRIQEKRAKESLQQEFKQMKESRDKVEAMRRQKYLREQMDNLFKMGHTAEAQRIQETLKPDG</sequence>